<evidence type="ECO:0000313" key="5">
    <source>
        <dbReference type="Proteomes" id="UP000236846"/>
    </source>
</evidence>
<dbReference type="Gene3D" id="3.40.50.2020">
    <property type="match status" value="1"/>
</dbReference>
<dbReference type="EMBL" id="PCXE01000052">
    <property type="protein sequence ID" value="PIR25784.1"/>
    <property type="molecule type" value="Genomic_DNA"/>
</dbReference>
<evidence type="ECO:0000256" key="1">
    <source>
        <dbReference type="ARBA" id="ARBA00004725"/>
    </source>
</evidence>
<comment type="caution">
    <text evidence="4">The sequence shown here is derived from an EMBL/GenBank/DDBJ whole genome shotgun (WGS) entry which is preliminary data.</text>
</comment>
<dbReference type="AlphaFoldDB" id="A0A2H0PVM9"/>
<dbReference type="PANTHER" id="PTHR19278">
    <property type="entry name" value="OROTATE PHOSPHORIBOSYLTRANSFERASE"/>
    <property type="match status" value="1"/>
</dbReference>
<gene>
    <name evidence="4" type="ORF">COV41_02650</name>
</gene>
<dbReference type="GO" id="GO:0006222">
    <property type="term" value="P:UMP biosynthetic process"/>
    <property type="evidence" value="ECO:0007669"/>
    <property type="project" value="TreeGrafter"/>
</dbReference>
<sequence length="208" mass="23361">MTKINDIVEIALLTSQGVVNYSKNNPIEVKPGIFSPIYINLKNALPIYEVRHLLVRKMSELIGDEPDYICGIESGGTYYASAIADTLIRPVILYRKEDKKYSDKKRIVGMTPAKGSLVAVVDDVFATGLTVSGVVKFFKDLGCRVNLYSIFSYGLDKEIGDKLGVRIYSISNFRSLCKVAEKLKIFTPEDINYLVKHVDTYKNYLKSI</sequence>
<dbReference type="PANTHER" id="PTHR19278:SF9">
    <property type="entry name" value="URIDINE 5'-MONOPHOSPHATE SYNTHASE"/>
    <property type="match status" value="1"/>
</dbReference>
<name>A0A2H0PVM9_9BACT</name>
<organism evidence="4 5">
    <name type="scientific">Candidatus Brennerbacteria bacterium CG11_big_fil_rev_8_21_14_0_20_43_10</name>
    <dbReference type="NCBI Taxonomy" id="1974523"/>
    <lineage>
        <taxon>Bacteria</taxon>
        <taxon>Candidatus Brenneribacteriota</taxon>
    </lineage>
</organism>
<dbReference type="SUPFAM" id="SSF53271">
    <property type="entry name" value="PRTase-like"/>
    <property type="match status" value="1"/>
</dbReference>
<evidence type="ECO:0000313" key="4">
    <source>
        <dbReference type="EMBL" id="PIR25784.1"/>
    </source>
</evidence>
<feature type="domain" description="Phosphoribosyltransferase" evidence="3">
    <location>
        <begin position="49"/>
        <end position="151"/>
    </location>
</feature>
<reference evidence="4 5" key="1">
    <citation type="submission" date="2017-09" db="EMBL/GenBank/DDBJ databases">
        <title>Depth-based differentiation of microbial function through sediment-hosted aquifers and enrichment of novel symbionts in the deep terrestrial subsurface.</title>
        <authorList>
            <person name="Probst A.J."/>
            <person name="Ladd B."/>
            <person name="Jarett J.K."/>
            <person name="Geller-Mcgrath D.E."/>
            <person name="Sieber C.M."/>
            <person name="Emerson J.B."/>
            <person name="Anantharaman K."/>
            <person name="Thomas B.C."/>
            <person name="Malmstrom R."/>
            <person name="Stieglmeier M."/>
            <person name="Klingl A."/>
            <person name="Woyke T."/>
            <person name="Ryan C.M."/>
            <person name="Banfield J.F."/>
        </authorList>
    </citation>
    <scope>NUCLEOTIDE SEQUENCE [LARGE SCALE GENOMIC DNA]</scope>
    <source>
        <strain evidence="4">CG11_big_fil_rev_8_21_14_0_20_43_10</strain>
    </source>
</reference>
<protein>
    <recommendedName>
        <fullName evidence="3">Phosphoribosyltransferase domain-containing protein</fullName>
    </recommendedName>
</protein>
<dbReference type="InterPro" id="IPR029057">
    <property type="entry name" value="PRTase-like"/>
</dbReference>
<dbReference type="GO" id="GO:0004588">
    <property type="term" value="F:orotate phosphoribosyltransferase activity"/>
    <property type="evidence" value="ECO:0007669"/>
    <property type="project" value="TreeGrafter"/>
</dbReference>
<keyword evidence="2" id="KW-0665">Pyrimidine biosynthesis</keyword>
<accession>A0A2H0PVM9</accession>
<dbReference type="GO" id="GO:0019856">
    <property type="term" value="P:pyrimidine nucleobase biosynthetic process"/>
    <property type="evidence" value="ECO:0007669"/>
    <property type="project" value="TreeGrafter"/>
</dbReference>
<dbReference type="Proteomes" id="UP000236846">
    <property type="component" value="Unassembled WGS sequence"/>
</dbReference>
<dbReference type="Pfam" id="PF00156">
    <property type="entry name" value="Pribosyltran"/>
    <property type="match status" value="1"/>
</dbReference>
<evidence type="ECO:0000256" key="2">
    <source>
        <dbReference type="ARBA" id="ARBA00022975"/>
    </source>
</evidence>
<comment type="pathway">
    <text evidence="1">Pyrimidine metabolism; UMP biosynthesis via de novo pathway.</text>
</comment>
<proteinExistence type="predicted"/>
<dbReference type="InterPro" id="IPR000836">
    <property type="entry name" value="PRTase_dom"/>
</dbReference>
<dbReference type="CDD" id="cd06223">
    <property type="entry name" value="PRTases_typeI"/>
    <property type="match status" value="1"/>
</dbReference>
<evidence type="ECO:0000259" key="3">
    <source>
        <dbReference type="Pfam" id="PF00156"/>
    </source>
</evidence>